<proteinExistence type="predicted"/>
<reference evidence="2" key="1">
    <citation type="submission" date="2019-12" db="EMBL/GenBank/DDBJ databases">
        <title>Genome sequencing and annotation of Brassica cretica.</title>
        <authorList>
            <person name="Studholme D.J."/>
            <person name="Sarris P.F."/>
        </authorList>
    </citation>
    <scope>NUCLEOTIDE SEQUENCE</scope>
    <source>
        <strain evidence="2">PFS-001/15</strain>
        <tissue evidence="2">Leaf</tissue>
    </source>
</reference>
<dbReference type="AlphaFoldDB" id="A0A8S9HQC0"/>
<protein>
    <submittedName>
        <fullName evidence="2">Uncharacterized protein</fullName>
    </submittedName>
</protein>
<sequence length="189" mass="21417">MRRLSPPSLSSPRLSSLSLSSPRLPLSLSATSLSPRRVQPRVVVVAAWCHRPQIPFLLPSILRSRSRSTLREPDAECTRAGGSTGTQQEKGRKINVHGNRDLKLRCPMHTDYGSSLEEAFMMGKREITSHYRSILSMYKEQKNAIVAKHEEEIEVNRIQSKLKVLDDMIELSALKTEKERLQADLRSRS</sequence>
<evidence type="ECO:0000256" key="1">
    <source>
        <dbReference type="SAM" id="MobiDB-lite"/>
    </source>
</evidence>
<dbReference type="Proteomes" id="UP000712281">
    <property type="component" value="Unassembled WGS sequence"/>
</dbReference>
<feature type="region of interest" description="Disordered" evidence="1">
    <location>
        <begin position="1"/>
        <end position="21"/>
    </location>
</feature>
<gene>
    <name evidence="2" type="ORF">F2Q68_00016266</name>
</gene>
<evidence type="ECO:0000313" key="3">
    <source>
        <dbReference type="Proteomes" id="UP000712281"/>
    </source>
</evidence>
<dbReference type="EMBL" id="QGKW02001940">
    <property type="protein sequence ID" value="KAF2560153.1"/>
    <property type="molecule type" value="Genomic_DNA"/>
</dbReference>
<feature type="region of interest" description="Disordered" evidence="1">
    <location>
        <begin position="69"/>
        <end position="90"/>
    </location>
</feature>
<evidence type="ECO:0000313" key="2">
    <source>
        <dbReference type="EMBL" id="KAF2560153.1"/>
    </source>
</evidence>
<name>A0A8S9HQC0_BRACR</name>
<accession>A0A8S9HQC0</accession>
<organism evidence="2 3">
    <name type="scientific">Brassica cretica</name>
    <name type="common">Mustard</name>
    <dbReference type="NCBI Taxonomy" id="69181"/>
    <lineage>
        <taxon>Eukaryota</taxon>
        <taxon>Viridiplantae</taxon>
        <taxon>Streptophyta</taxon>
        <taxon>Embryophyta</taxon>
        <taxon>Tracheophyta</taxon>
        <taxon>Spermatophyta</taxon>
        <taxon>Magnoliopsida</taxon>
        <taxon>eudicotyledons</taxon>
        <taxon>Gunneridae</taxon>
        <taxon>Pentapetalae</taxon>
        <taxon>rosids</taxon>
        <taxon>malvids</taxon>
        <taxon>Brassicales</taxon>
        <taxon>Brassicaceae</taxon>
        <taxon>Brassiceae</taxon>
        <taxon>Brassica</taxon>
    </lineage>
</organism>
<comment type="caution">
    <text evidence="2">The sequence shown here is derived from an EMBL/GenBank/DDBJ whole genome shotgun (WGS) entry which is preliminary data.</text>
</comment>